<dbReference type="SUPFAM" id="SSF55846">
    <property type="entry name" value="N-acetylmuramoyl-L-alanine amidase-like"/>
    <property type="match status" value="1"/>
</dbReference>
<organism evidence="6 7">
    <name type="scientific">Planktothrix paucivesiculata PCC 9631</name>
    <dbReference type="NCBI Taxonomy" id="671071"/>
    <lineage>
        <taxon>Bacteria</taxon>
        <taxon>Bacillati</taxon>
        <taxon>Cyanobacteriota</taxon>
        <taxon>Cyanophyceae</taxon>
        <taxon>Oscillatoriophycideae</taxon>
        <taxon>Oscillatoriales</taxon>
        <taxon>Microcoleaceae</taxon>
        <taxon>Planktothrix</taxon>
    </lineage>
</organism>
<dbReference type="InterPro" id="IPR036505">
    <property type="entry name" value="Amidase/PGRP_sf"/>
</dbReference>
<keyword evidence="3" id="KW-0378">Hydrolase</keyword>
<dbReference type="AlphaFoldDB" id="A0A7Z9BTB5"/>
<keyword evidence="7" id="KW-1185">Reference proteome</keyword>
<dbReference type="EC" id="3.5.1.28" evidence="2"/>
<dbReference type="Gene3D" id="3.40.80.10">
    <property type="entry name" value="Peptidoglycan recognition protein-like"/>
    <property type="match status" value="1"/>
</dbReference>
<comment type="caution">
    <text evidence="6">The sequence shown here is derived from an EMBL/GenBank/DDBJ whole genome shotgun (WGS) entry which is preliminary data.</text>
</comment>
<evidence type="ECO:0000256" key="1">
    <source>
        <dbReference type="ARBA" id="ARBA00001561"/>
    </source>
</evidence>
<comment type="catalytic activity">
    <reaction evidence="1">
        <text>Hydrolyzes the link between N-acetylmuramoyl residues and L-amino acid residues in certain cell-wall glycopeptides.</text>
        <dbReference type="EC" id="3.5.1.28"/>
    </reaction>
</comment>
<evidence type="ECO:0000256" key="4">
    <source>
        <dbReference type="ARBA" id="ARBA00023316"/>
    </source>
</evidence>
<accession>A0A7Z9BTB5</accession>
<dbReference type="Pfam" id="PF01510">
    <property type="entry name" value="Amidase_2"/>
    <property type="match status" value="1"/>
</dbReference>
<evidence type="ECO:0000313" key="6">
    <source>
        <dbReference type="EMBL" id="VXD22345.1"/>
    </source>
</evidence>
<dbReference type="Proteomes" id="UP000182190">
    <property type="component" value="Unassembled WGS sequence"/>
</dbReference>
<feature type="domain" description="N-acetylmuramoyl-L-alanine amidase" evidence="5">
    <location>
        <begin position="159"/>
        <end position="312"/>
    </location>
</feature>
<dbReference type="RefSeq" id="WP_231516709.1">
    <property type="nucleotide sequence ID" value="NZ_LR735015.1"/>
</dbReference>
<proteinExistence type="predicted"/>
<evidence type="ECO:0000313" key="7">
    <source>
        <dbReference type="Proteomes" id="UP000182190"/>
    </source>
</evidence>
<dbReference type="GO" id="GO:0008745">
    <property type="term" value="F:N-acetylmuramoyl-L-alanine amidase activity"/>
    <property type="evidence" value="ECO:0007669"/>
    <property type="project" value="UniProtKB-EC"/>
</dbReference>
<evidence type="ECO:0000256" key="3">
    <source>
        <dbReference type="ARBA" id="ARBA00022801"/>
    </source>
</evidence>
<evidence type="ECO:0000259" key="5">
    <source>
        <dbReference type="SMART" id="SM00644"/>
    </source>
</evidence>
<dbReference type="GO" id="GO:0071555">
    <property type="term" value="P:cell wall organization"/>
    <property type="evidence" value="ECO:0007669"/>
    <property type="project" value="UniProtKB-KW"/>
</dbReference>
<keyword evidence="4" id="KW-0961">Cell wall biogenesis/degradation</keyword>
<evidence type="ECO:0000256" key="2">
    <source>
        <dbReference type="ARBA" id="ARBA00011901"/>
    </source>
</evidence>
<dbReference type="InterPro" id="IPR051206">
    <property type="entry name" value="NAMLAA_amidase_2"/>
</dbReference>
<dbReference type="PANTHER" id="PTHR30417:SF1">
    <property type="entry name" value="N-ACETYLMURAMOYL-L-ALANINE AMIDASE AMID"/>
    <property type="match status" value="1"/>
</dbReference>
<dbReference type="InterPro" id="IPR002502">
    <property type="entry name" value="Amidase_domain"/>
</dbReference>
<sequence>MRKWTPILLLTLYLLAVGVTIGLKNQDWIVAQGMTLWQQQPAPAPFERVMAETVSPTPKPADVKLVADEESAEQPQVREPEPETIVNVNNIPVPGTCALQPDPNPPVNGRPGPAVNPVTLYRFRRPTDLQTANLQGGAGYSPNEYQALANATNYGQRFLYDINGQPVNNTPIVVLHETVSDVYSAVNLFQNAQASEDNQASYHTLIMLTGDIVYIVPPDLRAFGAGNSVFASSTGTETVKTHAKRPPSVNNFAYHVSLETPVDGRNNANSHSGYTTAQYQSLAWLIAKTGVPDSRITTHATVDRSGERRDPRSFDAQLFSQYLQSYPRTQEIMISCQSAYLN</sequence>
<dbReference type="GO" id="GO:0009253">
    <property type="term" value="P:peptidoglycan catabolic process"/>
    <property type="evidence" value="ECO:0007669"/>
    <property type="project" value="InterPro"/>
</dbReference>
<reference evidence="6" key="1">
    <citation type="submission" date="2019-10" db="EMBL/GenBank/DDBJ databases">
        <authorList>
            <consortium name="Genoscope - CEA"/>
            <person name="William W."/>
        </authorList>
    </citation>
    <scope>NUCLEOTIDE SEQUENCE [LARGE SCALE GENOMIC DNA]</scope>
    <source>
        <strain evidence="6">BBR_PRJEB10994</strain>
    </source>
</reference>
<dbReference type="EMBL" id="CZCS02000208">
    <property type="protein sequence ID" value="VXD22345.1"/>
    <property type="molecule type" value="Genomic_DNA"/>
</dbReference>
<dbReference type="PANTHER" id="PTHR30417">
    <property type="entry name" value="N-ACETYLMURAMOYL-L-ALANINE AMIDASE AMID"/>
    <property type="match status" value="1"/>
</dbReference>
<dbReference type="SMART" id="SM00644">
    <property type="entry name" value="Ami_2"/>
    <property type="match status" value="1"/>
</dbReference>
<dbReference type="CDD" id="cd06583">
    <property type="entry name" value="PGRP"/>
    <property type="match status" value="1"/>
</dbReference>
<name>A0A7Z9BTB5_9CYAN</name>
<dbReference type="GO" id="GO:0009254">
    <property type="term" value="P:peptidoglycan turnover"/>
    <property type="evidence" value="ECO:0007669"/>
    <property type="project" value="TreeGrafter"/>
</dbReference>
<gene>
    <name evidence="6" type="ORF">PL9631_660003</name>
</gene>
<protein>
    <recommendedName>
        <fullName evidence="2">N-acetylmuramoyl-L-alanine amidase</fullName>
        <ecNumber evidence="2">3.5.1.28</ecNumber>
    </recommendedName>
</protein>